<comment type="caution">
    <text evidence="4">The sequence shown here is derived from an EMBL/GenBank/DDBJ whole genome shotgun (WGS) entry which is preliminary data.</text>
</comment>
<keyword evidence="1" id="KW-0677">Repeat</keyword>
<reference evidence="4" key="2">
    <citation type="submission" date="2021-04" db="EMBL/GenBank/DDBJ databases">
        <authorList>
            <person name="Podell S."/>
        </authorList>
    </citation>
    <scope>NUCLEOTIDE SEQUENCE</scope>
    <source>
        <strain evidence="4">Hildebrandi</strain>
    </source>
</reference>
<gene>
    <name evidence="4" type="ORF">IV203_000651</name>
</gene>
<accession>A0A9K3L6T2</accession>
<dbReference type="GO" id="GO:0005886">
    <property type="term" value="C:plasma membrane"/>
    <property type="evidence" value="ECO:0007669"/>
    <property type="project" value="TreeGrafter"/>
</dbReference>
<feature type="compositionally biased region" description="Low complexity" evidence="3">
    <location>
        <begin position="86"/>
        <end position="101"/>
    </location>
</feature>
<feature type="compositionally biased region" description="Polar residues" evidence="3">
    <location>
        <begin position="280"/>
        <end position="293"/>
    </location>
</feature>
<sequence>MYKTTTTGSQASSCSPDERREQEQQLTTNETRSEDDDDDDMADDPVRKGDTDANTGSSKSPFGLSIRPNSKVDSAASTNNRKTTMKNSSGSNSGSTSSLHKSLPPLFLYMETGDFRRAAERAKNHPREVKTWASIKMKSSTSVGHQFTKRLALHQACFKLRSASSNVGNHAAEDPFIDVCKFILLLVQLYPDAAGTRESRHGCLPLHLAAFASCIRSSSPNDDDDNNNNNNLLSTPTAAGLSPLSTFSTSSLQNTLPSPTASNHGSSARAALMKPRTLSHRSASESTTDTNHTTMTAVMAQEDGGMQSEEVPSHQRVRSHLSVSTTLSATNAMMMPSSSSQQTQSVSVGSNVVVSEEREEWAVKVLNALLDAFPRAIRMDSEGGRLPLHTAAAGRATPRVVATLVTANPAAARHRNKDGYLPLHIVAHWGQSDPLVAVTLLKAYPDATFGRNRWERTPLEEALCMAGENGRPHQAALVRALRKHPSYWTRPEGVLFRANSPRDGGRNIIDTDETIPSMDDSTLDDDDIFFDNGPSVRGNKRKDGEGVEASSPIVNDLPTLIRGRHWEAVLQRLELYPSDAKMPLRVQTMGGFLSTTDFFPLHYACERQPPVEVVQGLIRVYPDATMRRAMPGGALPIHIAATWYADELSVKALLNADRNMCKTLDELGNLPLHSACFSGTSTAVVENLLRAYPKAVLARNNQGSLPEDITKRLKHDNRLPTLALLNLCKEEVIAKRQEKHRRHRSDGFAVGSREVMALDERQVGQVKPEDVEIDNGGITSDAVEVTYSSGTGARDEELLWV</sequence>
<proteinExistence type="predicted"/>
<feature type="compositionally biased region" description="Acidic residues" evidence="3">
    <location>
        <begin position="33"/>
        <end position="43"/>
    </location>
</feature>
<dbReference type="InterPro" id="IPR002110">
    <property type="entry name" value="Ankyrin_rpt"/>
</dbReference>
<feature type="region of interest" description="Disordered" evidence="3">
    <location>
        <begin position="505"/>
        <end position="549"/>
    </location>
</feature>
<dbReference type="AlphaFoldDB" id="A0A9K3L6T2"/>
<feature type="compositionally biased region" description="Polar residues" evidence="3">
    <location>
        <begin position="1"/>
        <end position="15"/>
    </location>
</feature>
<dbReference type="OrthoDB" id="43346at2759"/>
<keyword evidence="5" id="KW-1185">Reference proteome</keyword>
<keyword evidence="2" id="KW-0040">ANK repeat</keyword>
<dbReference type="EMBL" id="JAGRRH010000015">
    <property type="protein sequence ID" value="KAG7355965.1"/>
    <property type="molecule type" value="Genomic_DNA"/>
</dbReference>
<dbReference type="PANTHER" id="PTHR24186:SF38">
    <property type="entry name" value="ANKYRIN REPEAT FAMILY PROTEIN"/>
    <property type="match status" value="1"/>
</dbReference>
<feature type="region of interest" description="Disordered" evidence="3">
    <location>
        <begin position="244"/>
        <end position="293"/>
    </location>
</feature>
<feature type="region of interest" description="Disordered" evidence="3">
    <location>
        <begin position="1"/>
        <end position="101"/>
    </location>
</feature>
<organism evidence="4 5">
    <name type="scientific">Nitzschia inconspicua</name>
    <dbReference type="NCBI Taxonomy" id="303405"/>
    <lineage>
        <taxon>Eukaryota</taxon>
        <taxon>Sar</taxon>
        <taxon>Stramenopiles</taxon>
        <taxon>Ochrophyta</taxon>
        <taxon>Bacillariophyta</taxon>
        <taxon>Bacillariophyceae</taxon>
        <taxon>Bacillariophycidae</taxon>
        <taxon>Bacillariales</taxon>
        <taxon>Bacillariaceae</taxon>
        <taxon>Nitzschia</taxon>
    </lineage>
</organism>
<evidence type="ECO:0000256" key="3">
    <source>
        <dbReference type="SAM" id="MobiDB-lite"/>
    </source>
</evidence>
<protein>
    <submittedName>
        <fullName evidence="4">Ankyrin repeat domain protein</fullName>
    </submittedName>
</protein>
<feature type="compositionally biased region" description="Polar residues" evidence="3">
    <location>
        <begin position="67"/>
        <end position="82"/>
    </location>
</feature>
<evidence type="ECO:0000313" key="4">
    <source>
        <dbReference type="EMBL" id="KAG7355965.1"/>
    </source>
</evidence>
<feature type="compositionally biased region" description="Polar residues" evidence="3">
    <location>
        <begin position="253"/>
        <end position="266"/>
    </location>
</feature>
<dbReference type="PANTHER" id="PTHR24186">
    <property type="entry name" value="PROTEIN PHOSPHATASE 1 REGULATORY SUBUNIT"/>
    <property type="match status" value="1"/>
</dbReference>
<name>A0A9K3L6T2_9STRA</name>
<evidence type="ECO:0000256" key="1">
    <source>
        <dbReference type="ARBA" id="ARBA00022737"/>
    </source>
</evidence>
<dbReference type="Proteomes" id="UP000693970">
    <property type="component" value="Unassembled WGS sequence"/>
</dbReference>
<feature type="region of interest" description="Disordered" evidence="3">
    <location>
        <begin position="218"/>
        <end position="237"/>
    </location>
</feature>
<evidence type="ECO:0000313" key="5">
    <source>
        <dbReference type="Proteomes" id="UP000693970"/>
    </source>
</evidence>
<dbReference type="SMART" id="SM00248">
    <property type="entry name" value="ANK"/>
    <property type="match status" value="5"/>
</dbReference>
<evidence type="ECO:0000256" key="2">
    <source>
        <dbReference type="ARBA" id="ARBA00023043"/>
    </source>
</evidence>
<reference evidence="4" key="1">
    <citation type="journal article" date="2021" name="Sci. Rep.">
        <title>Diploid genomic architecture of Nitzschia inconspicua, an elite biomass production diatom.</title>
        <authorList>
            <person name="Oliver A."/>
            <person name="Podell S."/>
            <person name="Pinowska A."/>
            <person name="Traller J.C."/>
            <person name="Smith S.R."/>
            <person name="McClure R."/>
            <person name="Beliaev A."/>
            <person name="Bohutskyi P."/>
            <person name="Hill E.A."/>
            <person name="Rabines A."/>
            <person name="Zheng H."/>
            <person name="Allen L.Z."/>
            <person name="Kuo A."/>
            <person name="Grigoriev I.V."/>
            <person name="Allen A.E."/>
            <person name="Hazlebeck D."/>
            <person name="Allen E.E."/>
        </authorList>
    </citation>
    <scope>NUCLEOTIDE SEQUENCE</scope>
    <source>
        <strain evidence="4">Hildebrandi</strain>
    </source>
</reference>